<dbReference type="GO" id="GO:0042797">
    <property type="term" value="P:tRNA transcription by RNA polymerase III"/>
    <property type="evidence" value="ECO:0007669"/>
    <property type="project" value="TreeGrafter"/>
</dbReference>
<reference evidence="2 3" key="1">
    <citation type="journal article" date="2011" name="Proc. Natl. Acad. Sci. U.S.A.">
        <title>Comparative genomics of xylose-fermenting fungi for enhanced biofuel production.</title>
        <authorList>
            <person name="Wohlbach D.J."/>
            <person name="Kuo A."/>
            <person name="Sato T.K."/>
            <person name="Potts K.M."/>
            <person name="Salamov A.A."/>
            <person name="LaButti K.M."/>
            <person name="Sun H."/>
            <person name="Clum A."/>
            <person name="Pangilinan J.L."/>
            <person name="Lindquist E.A."/>
            <person name="Lucas S."/>
            <person name="Lapidus A."/>
            <person name="Jin M."/>
            <person name="Gunawan C."/>
            <person name="Balan V."/>
            <person name="Dale B.E."/>
            <person name="Jeffries T.W."/>
            <person name="Zinkel R."/>
            <person name="Barry K.W."/>
            <person name="Grigoriev I.V."/>
            <person name="Gasch A.P."/>
        </authorList>
    </citation>
    <scope>NUCLEOTIDE SEQUENCE [LARGE SCALE GENOMIC DNA]</scope>
    <source>
        <strain evidence="3">ATCC 10573 / BCRC 21748 / CBS 615 / JCM 9827 / NBRC 10315 / NRRL Y-1498 / VKM Y-70</strain>
    </source>
</reference>
<dbReference type="PANTHER" id="PTHR12069">
    <property type="entry name" value="DNA-DIRECTED RNA POLYMERASES III 80 KDA POLYPEPTIDE RNA POLYMERASE III SUBUNIT 5"/>
    <property type="match status" value="1"/>
</dbReference>
<dbReference type="Pfam" id="PF04801">
    <property type="entry name" value="RPC5"/>
    <property type="match status" value="1"/>
</dbReference>
<feature type="region of interest" description="Disordered" evidence="1">
    <location>
        <begin position="186"/>
        <end position="216"/>
    </location>
</feature>
<accession>G3BFH5</accession>
<dbReference type="InterPro" id="IPR006886">
    <property type="entry name" value="RNA_pol_III_Rpc5"/>
</dbReference>
<proteinExistence type="predicted"/>
<feature type="compositionally biased region" description="Low complexity" evidence="1">
    <location>
        <begin position="30"/>
        <end position="48"/>
    </location>
</feature>
<dbReference type="KEGG" id="cten:18248431"/>
<dbReference type="OrthoDB" id="340681at2759"/>
<feature type="region of interest" description="Disordered" evidence="1">
    <location>
        <begin position="1"/>
        <end position="50"/>
    </location>
</feature>
<dbReference type="HOGENOM" id="CLU_072845_0_0_1"/>
<dbReference type="RefSeq" id="XP_006689908.1">
    <property type="nucleotide sequence ID" value="XM_006689845.1"/>
</dbReference>
<dbReference type="Proteomes" id="UP000000707">
    <property type="component" value="Unassembled WGS sequence"/>
</dbReference>
<protein>
    <submittedName>
        <fullName evidence="2">Uncharacterized protein</fullName>
    </submittedName>
</protein>
<dbReference type="GeneID" id="18248431"/>
<dbReference type="GO" id="GO:0005666">
    <property type="term" value="C:RNA polymerase III complex"/>
    <property type="evidence" value="ECO:0007669"/>
    <property type="project" value="TreeGrafter"/>
</dbReference>
<dbReference type="STRING" id="590646.G3BFH5"/>
<organism evidence="3">
    <name type="scientific">Candida tenuis (strain ATCC 10573 / BCRC 21748 / CBS 615 / JCM 9827 / NBRC 10315 / NRRL Y-1498 / VKM Y-70)</name>
    <name type="common">Yeast</name>
    <name type="synonym">Yamadazyma tenuis</name>
    <dbReference type="NCBI Taxonomy" id="590646"/>
    <lineage>
        <taxon>Eukaryota</taxon>
        <taxon>Fungi</taxon>
        <taxon>Dikarya</taxon>
        <taxon>Ascomycota</taxon>
        <taxon>Saccharomycotina</taxon>
        <taxon>Pichiomycetes</taxon>
        <taxon>Debaryomycetaceae</taxon>
        <taxon>Yamadazyma</taxon>
    </lineage>
</organism>
<name>G3BFH5_CANTC</name>
<feature type="compositionally biased region" description="Polar residues" evidence="1">
    <location>
        <begin position="201"/>
        <end position="213"/>
    </location>
</feature>
<gene>
    <name evidence="2" type="ORF">CANTEDRAFT_116750</name>
</gene>
<evidence type="ECO:0000313" key="2">
    <source>
        <dbReference type="EMBL" id="EGV60694.1"/>
    </source>
</evidence>
<dbReference type="EMBL" id="GL996528">
    <property type="protein sequence ID" value="EGV60694.1"/>
    <property type="molecule type" value="Genomic_DNA"/>
</dbReference>
<dbReference type="AlphaFoldDB" id="G3BFH5"/>
<dbReference type="PANTHER" id="PTHR12069:SF0">
    <property type="entry name" value="DNA-DIRECTED RNA POLYMERASE III SUBUNIT RPC5"/>
    <property type="match status" value="1"/>
</dbReference>
<evidence type="ECO:0000256" key="1">
    <source>
        <dbReference type="SAM" id="MobiDB-lite"/>
    </source>
</evidence>
<keyword evidence="3" id="KW-1185">Reference proteome</keyword>
<dbReference type="eggNOG" id="KOG2354">
    <property type="taxonomic scope" value="Eukaryota"/>
</dbReference>
<evidence type="ECO:0000313" key="3">
    <source>
        <dbReference type="Proteomes" id="UP000000707"/>
    </source>
</evidence>
<sequence>MENPNEATLFVDADEDHMESETDHIISQISDDVSSEAGSDSGSDFSSDPLDADPVVQSIPLFMNTAPAAGQSLHLLQYTGKSKRSPAPLHHLRASIKPESNFLQVTLPLDTSKFYDDSKAEEWGVQVEEHDHTGVMNQTNGGIYAAKFVVEDGHRKVVLVPVVSSVQLRPSFKYLDEAENVKLQQKRDMAEPPRAGPQNVHILQSSSKTNKSIPSDPLANASLGESLRHVRRFDQEDWKPVRWTEATPELSKQIINTSDSQFITDTKLAQYLDQLTH</sequence>